<evidence type="ECO:0000256" key="3">
    <source>
        <dbReference type="ARBA" id="ARBA00022989"/>
    </source>
</evidence>
<feature type="transmembrane region" description="Helical" evidence="6">
    <location>
        <begin position="549"/>
        <end position="577"/>
    </location>
</feature>
<evidence type="ECO:0000313" key="8">
    <source>
        <dbReference type="Proteomes" id="UP000005239"/>
    </source>
</evidence>
<feature type="transmembrane region" description="Helical" evidence="6">
    <location>
        <begin position="370"/>
        <end position="392"/>
    </location>
</feature>
<dbReference type="EnsemblMetazoa" id="PPA00153.1">
    <property type="protein sequence ID" value="PPA00153.1"/>
    <property type="gene ID" value="WBGene00089707"/>
</dbReference>
<reference evidence="8" key="1">
    <citation type="journal article" date="2008" name="Nat. Genet.">
        <title>The Pristionchus pacificus genome provides a unique perspective on nematode lifestyle and parasitism.</title>
        <authorList>
            <person name="Dieterich C."/>
            <person name="Clifton S.W."/>
            <person name="Schuster L.N."/>
            <person name="Chinwalla A."/>
            <person name="Delehaunty K."/>
            <person name="Dinkelacker I."/>
            <person name="Fulton L."/>
            <person name="Fulton R."/>
            <person name="Godfrey J."/>
            <person name="Minx P."/>
            <person name="Mitreva M."/>
            <person name="Roeseler W."/>
            <person name="Tian H."/>
            <person name="Witte H."/>
            <person name="Yang S.P."/>
            <person name="Wilson R.K."/>
            <person name="Sommer R.J."/>
        </authorList>
    </citation>
    <scope>NUCLEOTIDE SEQUENCE [LARGE SCALE GENOMIC DNA]</scope>
    <source>
        <strain evidence="8">PS312</strain>
    </source>
</reference>
<protein>
    <submittedName>
        <fullName evidence="7">G_PROTEIN_RECEP_F1_2 domain-containing protein</fullName>
    </submittedName>
</protein>
<feature type="transmembrane region" description="Helical" evidence="6">
    <location>
        <begin position="412"/>
        <end position="435"/>
    </location>
</feature>
<evidence type="ECO:0000256" key="2">
    <source>
        <dbReference type="ARBA" id="ARBA00022692"/>
    </source>
</evidence>
<feature type="transmembrane region" description="Helical" evidence="6">
    <location>
        <begin position="56"/>
        <end position="76"/>
    </location>
</feature>
<dbReference type="InterPro" id="IPR047130">
    <property type="entry name" value="7TM_GPCR_Srsx_nematod"/>
</dbReference>
<evidence type="ECO:0000256" key="6">
    <source>
        <dbReference type="SAM" id="Phobius"/>
    </source>
</evidence>
<dbReference type="SUPFAM" id="SSF81321">
    <property type="entry name" value="Family A G protein-coupled receptor-like"/>
    <property type="match status" value="2"/>
</dbReference>
<organism evidence="7 8">
    <name type="scientific">Pristionchus pacificus</name>
    <name type="common">Parasitic nematode worm</name>
    <dbReference type="NCBI Taxonomy" id="54126"/>
    <lineage>
        <taxon>Eukaryota</taxon>
        <taxon>Metazoa</taxon>
        <taxon>Ecdysozoa</taxon>
        <taxon>Nematoda</taxon>
        <taxon>Chromadorea</taxon>
        <taxon>Rhabditida</taxon>
        <taxon>Rhabditina</taxon>
        <taxon>Diplogasteromorpha</taxon>
        <taxon>Diplogasteroidea</taxon>
        <taxon>Neodiplogasteridae</taxon>
        <taxon>Pristionchus</taxon>
    </lineage>
</organism>
<sequence length="657" mass="74127">MHSHSHSHDHEDSGSIIDWLNDSVLDLLIGATMLVTNLTILIVIQLRKTIEKEYSLLAALVSFNSLFGAMLIYQNYYHAVFDVTEHIVNDRWSCIKFLAVSYPIYYYRLDNNSAKQLALVVSGLFVMITATLFTIGLSGPAHVHCHTFDFFSNAVNAAVMSCGWIGHLASVLLYFAVIRQLKKQHSCSTVLRECQKCSDNGFVSIRRMFAVFATITLILVVIPVAIMAGHELLICFRWSEYHELMSPHELHTHSHNSHEYFRLVLKISTLNPTINVVTYALKHKQVYIGVRDMFSRKISKTSGVSGQNVFAKLGAKISGSNMPIDSLMDLIDAMNKPIVDLSLGLSMVATNTMVFVLIQKHTKISREKEYSLLAMLVVFNSLLGLIIIYQAYYHFFNDEDDRSDLQRTSCILRPHIVLIPSLATVISIVLPCIALDRLIAVLKPIYYYKMDSHCACKLAGLVTLLFIVISITLLVVGLQGPSEVDHCHPLDFFSASTITLFLFFVWFGHLASVLLYIAVVFVIEKRIREQAHTLNAPIDARFRAVERTFAVFALLTLVLIVIPVAFLALYENLIAWLRASYDLKDEHVVDLHAISRIILKFTSLNPTLNVVFYALKHKQIHRGFRQVFSKKVSKSSTSLTHHPTQTRLGPKSSILTI</sequence>
<dbReference type="Proteomes" id="UP000005239">
    <property type="component" value="Unassembled WGS sequence"/>
</dbReference>
<feature type="transmembrane region" description="Helical" evidence="6">
    <location>
        <begin position="338"/>
        <end position="358"/>
    </location>
</feature>
<name>A0A2A6BGE8_PRIPA</name>
<dbReference type="InterPro" id="IPR017452">
    <property type="entry name" value="GPCR_Rhodpsn_7TM"/>
</dbReference>
<reference evidence="7" key="2">
    <citation type="submission" date="2022-06" db="UniProtKB">
        <authorList>
            <consortium name="EnsemblMetazoa"/>
        </authorList>
    </citation>
    <scope>IDENTIFICATION</scope>
    <source>
        <strain evidence="7">PS312</strain>
    </source>
</reference>
<feature type="transmembrane region" description="Helical" evidence="6">
    <location>
        <begin position="117"/>
        <end position="137"/>
    </location>
</feature>
<feature type="transmembrane region" description="Helical" evidence="6">
    <location>
        <begin position="498"/>
        <end position="523"/>
    </location>
</feature>
<feature type="compositionally biased region" description="Polar residues" evidence="5">
    <location>
        <begin position="639"/>
        <end position="657"/>
    </location>
</feature>
<dbReference type="PROSITE" id="PS50262">
    <property type="entry name" value="G_PROTEIN_RECEP_F1_2"/>
    <property type="match status" value="1"/>
</dbReference>
<dbReference type="PANTHER" id="PTHR23360:SF29">
    <property type="entry name" value="G_PROTEIN_RECEP_F1_2 DOMAIN-CONTAINING PROTEIN"/>
    <property type="match status" value="1"/>
</dbReference>
<dbReference type="OrthoDB" id="10528424at2759"/>
<keyword evidence="8" id="KW-1185">Reference proteome</keyword>
<proteinExistence type="predicted"/>
<accession>A0A2A6BGE8</accession>
<feature type="transmembrane region" description="Helical" evidence="6">
    <location>
        <begin position="456"/>
        <end position="478"/>
    </location>
</feature>
<keyword evidence="3 6" id="KW-1133">Transmembrane helix</keyword>
<feature type="region of interest" description="Disordered" evidence="5">
    <location>
        <begin position="635"/>
        <end position="657"/>
    </location>
</feature>
<evidence type="ECO:0000256" key="5">
    <source>
        <dbReference type="SAM" id="MobiDB-lite"/>
    </source>
</evidence>
<gene>
    <name evidence="7" type="primary">WBGene00089707</name>
</gene>
<feature type="transmembrane region" description="Helical" evidence="6">
    <location>
        <begin position="157"/>
        <end position="177"/>
    </location>
</feature>
<keyword evidence="2 6" id="KW-0812">Transmembrane</keyword>
<accession>A0A8R1U4K4</accession>
<keyword evidence="4 6" id="KW-0472">Membrane</keyword>
<feature type="transmembrane region" description="Helical" evidence="6">
    <location>
        <begin position="597"/>
        <end position="615"/>
    </location>
</feature>
<dbReference type="PANTHER" id="PTHR23360">
    <property type="entry name" value="G-PROTEIN COUPLED RECEPTORS FAMILY 1 PROFILE DOMAIN-CONTAINING PROTEIN-RELATED"/>
    <property type="match status" value="1"/>
</dbReference>
<dbReference type="AlphaFoldDB" id="A0A2A6BGE8"/>
<evidence type="ECO:0000313" key="7">
    <source>
        <dbReference type="EnsemblMetazoa" id="PPA00153.1"/>
    </source>
</evidence>
<dbReference type="Gene3D" id="1.20.1070.10">
    <property type="entry name" value="Rhodopsin 7-helix transmembrane proteins"/>
    <property type="match status" value="2"/>
</dbReference>
<evidence type="ECO:0000256" key="1">
    <source>
        <dbReference type="ARBA" id="ARBA00004370"/>
    </source>
</evidence>
<evidence type="ECO:0000256" key="4">
    <source>
        <dbReference type="ARBA" id="ARBA00023136"/>
    </source>
</evidence>
<feature type="transmembrane region" description="Helical" evidence="6">
    <location>
        <begin position="27"/>
        <end position="44"/>
    </location>
</feature>
<comment type="subcellular location">
    <subcellularLocation>
        <location evidence="1">Membrane</location>
    </subcellularLocation>
</comment>
<dbReference type="GO" id="GO:0016020">
    <property type="term" value="C:membrane"/>
    <property type="evidence" value="ECO:0007669"/>
    <property type="project" value="UniProtKB-SubCell"/>
</dbReference>
<feature type="transmembrane region" description="Helical" evidence="6">
    <location>
        <begin position="208"/>
        <end position="228"/>
    </location>
</feature>
<feature type="transmembrane region" description="Helical" evidence="6">
    <location>
        <begin position="88"/>
        <end position="105"/>
    </location>
</feature>